<feature type="coiled-coil region" evidence="1">
    <location>
        <begin position="175"/>
        <end position="202"/>
    </location>
</feature>
<keyword evidence="3" id="KW-1185">Reference proteome</keyword>
<organism evidence="2 3">
    <name type="scientific">Colletotrichum nymphaeae SA-01</name>
    <dbReference type="NCBI Taxonomy" id="1460502"/>
    <lineage>
        <taxon>Eukaryota</taxon>
        <taxon>Fungi</taxon>
        <taxon>Dikarya</taxon>
        <taxon>Ascomycota</taxon>
        <taxon>Pezizomycotina</taxon>
        <taxon>Sordariomycetes</taxon>
        <taxon>Hypocreomycetidae</taxon>
        <taxon>Glomerellales</taxon>
        <taxon>Glomerellaceae</taxon>
        <taxon>Colletotrichum</taxon>
        <taxon>Colletotrichum acutatum species complex</taxon>
    </lineage>
</organism>
<dbReference type="GO" id="GO:0005869">
    <property type="term" value="C:dynactin complex"/>
    <property type="evidence" value="ECO:0007669"/>
    <property type="project" value="InterPro"/>
</dbReference>
<protein>
    <submittedName>
        <fullName evidence="2">Nuclear distribution protein</fullName>
    </submittedName>
</protein>
<reference evidence="2 3" key="1">
    <citation type="submission" date="2014-02" db="EMBL/GenBank/DDBJ databases">
        <title>The genome sequence of Colletotrichum nymphaeae SA-01.</title>
        <authorList>
            <person name="Baroncelli R."/>
            <person name="Thon M.R."/>
        </authorList>
    </citation>
    <scope>NUCLEOTIDE SEQUENCE [LARGE SCALE GENOMIC DNA]</scope>
    <source>
        <strain evidence="2 3">SA-01</strain>
    </source>
</reference>
<dbReference type="GO" id="GO:0061640">
    <property type="term" value="P:cytoskeleton-dependent cytokinesis"/>
    <property type="evidence" value="ECO:0007669"/>
    <property type="project" value="InterPro"/>
</dbReference>
<dbReference type="Pfam" id="PF07426">
    <property type="entry name" value="Dynactin_p22"/>
    <property type="match status" value="1"/>
</dbReference>
<sequence length="202" mass="22041">MDTSLDKTTLSTISLLESRLLRIEHLLYGPTAPSHTSQAESAVDTLEDLERRFNHLLSRIRLTPNPLADNSQPTLFQPPPPSEPPIHLAPEAIQATVLASAAAFPATASSLTSVNDCPIPESSQSAALASLMPRLRGIEATQIAQEAEMAELRARSEDVLHAWYQQGILGVSDFVADVEGRVEMVERRVRRAEREKEAATAL</sequence>
<dbReference type="EMBL" id="JEMN01001525">
    <property type="protein sequence ID" value="KXH34648.1"/>
    <property type="molecule type" value="Genomic_DNA"/>
</dbReference>
<keyword evidence="1" id="KW-0175">Coiled coil</keyword>
<name>A0A135SFG0_9PEZI</name>
<dbReference type="AlphaFoldDB" id="A0A135SFG0"/>
<dbReference type="InterPro" id="IPR009991">
    <property type="entry name" value="DCTN3"/>
</dbReference>
<evidence type="ECO:0000313" key="3">
    <source>
        <dbReference type="Proteomes" id="UP000070054"/>
    </source>
</evidence>
<comment type="caution">
    <text evidence="2">The sequence shown here is derived from an EMBL/GenBank/DDBJ whole genome shotgun (WGS) entry which is preliminary data.</text>
</comment>
<gene>
    <name evidence="2" type="ORF">CNYM01_03902</name>
</gene>
<accession>A0A135SFG0</accession>
<evidence type="ECO:0000313" key="2">
    <source>
        <dbReference type="EMBL" id="KXH34648.1"/>
    </source>
</evidence>
<proteinExistence type="predicted"/>
<dbReference type="OrthoDB" id="5403729at2759"/>
<evidence type="ECO:0000256" key="1">
    <source>
        <dbReference type="SAM" id="Coils"/>
    </source>
</evidence>
<dbReference type="Proteomes" id="UP000070054">
    <property type="component" value="Unassembled WGS sequence"/>
</dbReference>